<evidence type="ECO:0000313" key="6">
    <source>
        <dbReference type="EMBL" id="TCO12680.1"/>
    </source>
</evidence>
<feature type="transmembrane region" description="Helical" evidence="4">
    <location>
        <begin position="51"/>
        <end position="75"/>
    </location>
</feature>
<name>A0A4V2RX95_9HYPH</name>
<dbReference type="CDD" id="cd17324">
    <property type="entry name" value="MFS_NepI_like"/>
    <property type="match status" value="1"/>
</dbReference>
<keyword evidence="2 4" id="KW-1133">Transmembrane helix</keyword>
<dbReference type="GO" id="GO:0022857">
    <property type="term" value="F:transmembrane transporter activity"/>
    <property type="evidence" value="ECO:0007669"/>
    <property type="project" value="InterPro"/>
</dbReference>
<feature type="transmembrane region" description="Helical" evidence="4">
    <location>
        <begin position="260"/>
        <end position="281"/>
    </location>
</feature>
<dbReference type="SUPFAM" id="SSF103473">
    <property type="entry name" value="MFS general substrate transporter"/>
    <property type="match status" value="1"/>
</dbReference>
<evidence type="ECO:0000256" key="1">
    <source>
        <dbReference type="ARBA" id="ARBA00022692"/>
    </source>
</evidence>
<feature type="transmembrane region" description="Helical" evidence="4">
    <location>
        <begin position="144"/>
        <end position="167"/>
    </location>
</feature>
<feature type="transmembrane region" description="Helical" evidence="4">
    <location>
        <begin position="20"/>
        <end position="39"/>
    </location>
</feature>
<dbReference type="PANTHER" id="PTHR42910:SF1">
    <property type="entry name" value="MAJOR FACILITATOR SUPERFAMILY (MFS) PROFILE DOMAIN-CONTAINING PROTEIN"/>
    <property type="match status" value="1"/>
</dbReference>
<feature type="transmembrane region" description="Helical" evidence="4">
    <location>
        <begin position="228"/>
        <end position="248"/>
    </location>
</feature>
<evidence type="ECO:0000256" key="3">
    <source>
        <dbReference type="ARBA" id="ARBA00023136"/>
    </source>
</evidence>
<dbReference type="OrthoDB" id="9815356at2"/>
<feature type="transmembrane region" description="Helical" evidence="4">
    <location>
        <begin position="313"/>
        <end position="331"/>
    </location>
</feature>
<dbReference type="AlphaFoldDB" id="A0A4V2RX95"/>
<proteinExistence type="predicted"/>
<feature type="transmembrane region" description="Helical" evidence="4">
    <location>
        <begin position="288"/>
        <end position="307"/>
    </location>
</feature>
<protein>
    <submittedName>
        <fullName evidence="6">Putative MFS family arabinose efflux permease</fullName>
    </submittedName>
</protein>
<evidence type="ECO:0000256" key="2">
    <source>
        <dbReference type="ARBA" id="ARBA00022989"/>
    </source>
</evidence>
<accession>A0A4V2RX95</accession>
<keyword evidence="3 4" id="KW-0472">Membrane</keyword>
<dbReference type="PANTHER" id="PTHR42910">
    <property type="entry name" value="TRANSPORTER SCO4007-RELATED"/>
    <property type="match status" value="1"/>
</dbReference>
<dbReference type="InterPro" id="IPR011701">
    <property type="entry name" value="MFS"/>
</dbReference>
<dbReference type="InterPro" id="IPR036259">
    <property type="entry name" value="MFS_trans_sf"/>
</dbReference>
<sequence length="412" mass="42163">MQHGNQATRKYGTGQGLSGLDTLIFAVAAGLSVANIYYAQPLLGSMAKSFGISPASVGLVVTLTQIGYALGLIFIVPLGDLINRRRLVVGQGALSVIALVAVGMARTEVVLFAGLAAMGVLAVVAQILVAFAATLAAPGERGKAVGAVTGGIVVGILAARLVAGVLADLGGWRAVYLTSSILTAGMVGVLMRILPRQLPPESSDSYAAVLRSIPLLFLRDRILLARGFLALLIFASFSTFWTALVLPLSAPPFSCSHSQIGLFGLVGMAGAIAATGAGRLADRGFGQWTTGLSLALLLASWAPIAMLPTSLPLLVIGVALLDLAVQAVHVTNQSVIFNRRPEARSRLVGGYMVFYSIGSAVGAITSTMAYAQAGWSGVSMLGAVFSAAALLVWAVTSGLQASRDGLICADGG</sequence>
<keyword evidence="7" id="KW-1185">Reference proteome</keyword>
<keyword evidence="1 4" id="KW-0812">Transmembrane</keyword>
<evidence type="ECO:0000256" key="4">
    <source>
        <dbReference type="SAM" id="Phobius"/>
    </source>
</evidence>
<dbReference type="PROSITE" id="PS50850">
    <property type="entry name" value="MFS"/>
    <property type="match status" value="1"/>
</dbReference>
<feature type="transmembrane region" description="Helical" evidence="4">
    <location>
        <begin position="352"/>
        <end position="371"/>
    </location>
</feature>
<gene>
    <name evidence="6" type="ORF">EV666_1083</name>
</gene>
<evidence type="ECO:0000259" key="5">
    <source>
        <dbReference type="PROSITE" id="PS50850"/>
    </source>
</evidence>
<reference evidence="6 7" key="1">
    <citation type="submission" date="2019-03" db="EMBL/GenBank/DDBJ databases">
        <title>Genomic Encyclopedia of Type Strains, Phase IV (KMG-IV): sequencing the most valuable type-strain genomes for metagenomic binning, comparative biology and taxonomic classification.</title>
        <authorList>
            <person name="Goeker M."/>
        </authorList>
    </citation>
    <scope>NUCLEOTIDE SEQUENCE [LARGE SCALE GENOMIC DNA]</scope>
    <source>
        <strain evidence="6 7">DSM 22958</strain>
    </source>
</reference>
<dbReference type="Proteomes" id="UP000294881">
    <property type="component" value="Unassembled WGS sequence"/>
</dbReference>
<comment type="caution">
    <text evidence="6">The sequence shown here is derived from an EMBL/GenBank/DDBJ whole genome shotgun (WGS) entry which is preliminary data.</text>
</comment>
<organism evidence="6 7">
    <name type="scientific">Camelimonas lactis</name>
    <dbReference type="NCBI Taxonomy" id="659006"/>
    <lineage>
        <taxon>Bacteria</taxon>
        <taxon>Pseudomonadati</taxon>
        <taxon>Pseudomonadota</taxon>
        <taxon>Alphaproteobacteria</taxon>
        <taxon>Hyphomicrobiales</taxon>
        <taxon>Chelatococcaceae</taxon>
        <taxon>Camelimonas</taxon>
    </lineage>
</organism>
<feature type="domain" description="Major facilitator superfamily (MFS) profile" evidence="5">
    <location>
        <begin position="7"/>
        <end position="400"/>
    </location>
</feature>
<dbReference type="EMBL" id="SLWL01000008">
    <property type="protein sequence ID" value="TCO12680.1"/>
    <property type="molecule type" value="Genomic_DNA"/>
</dbReference>
<feature type="transmembrane region" description="Helical" evidence="4">
    <location>
        <begin position="87"/>
        <end position="105"/>
    </location>
</feature>
<dbReference type="InterPro" id="IPR020846">
    <property type="entry name" value="MFS_dom"/>
</dbReference>
<feature type="transmembrane region" description="Helical" evidence="4">
    <location>
        <begin position="111"/>
        <end position="137"/>
    </location>
</feature>
<dbReference type="RefSeq" id="WP_132006926.1">
    <property type="nucleotide sequence ID" value="NZ_JBHUNN010000001.1"/>
</dbReference>
<feature type="transmembrane region" description="Helical" evidence="4">
    <location>
        <begin position="377"/>
        <end position="396"/>
    </location>
</feature>
<dbReference type="Gene3D" id="1.20.1250.20">
    <property type="entry name" value="MFS general substrate transporter like domains"/>
    <property type="match status" value="1"/>
</dbReference>
<evidence type="ECO:0000313" key="7">
    <source>
        <dbReference type="Proteomes" id="UP000294881"/>
    </source>
</evidence>
<feature type="transmembrane region" description="Helical" evidence="4">
    <location>
        <begin position="173"/>
        <end position="194"/>
    </location>
</feature>
<dbReference type="Pfam" id="PF07690">
    <property type="entry name" value="MFS_1"/>
    <property type="match status" value="1"/>
</dbReference>